<sequence>MTLDSMKVFLICITFSAFILTATYFSFSQTRRPLPPMENPNIVIKKKKRLLEIFDGEKLVRQYKIALGFSARSDKEIEGDGKTPEGEFYVFTKNDRSKFYLSLGLSYPNIEDAKRGLKEKIISRAEYDVILKTIDERRMPPQKTALGGEIYIHGGGTESDWTEGCVALRNEEIKEIFDAIPTGAKVKILP</sequence>
<keyword evidence="4 7" id="KW-0133">Cell shape</keyword>
<organism evidence="10">
    <name type="scientific">uncultured Pyrinomonadaceae bacterium</name>
    <dbReference type="NCBI Taxonomy" id="2283094"/>
    <lineage>
        <taxon>Bacteria</taxon>
        <taxon>Pseudomonadati</taxon>
        <taxon>Acidobacteriota</taxon>
        <taxon>Blastocatellia</taxon>
        <taxon>Blastocatellales</taxon>
        <taxon>Pyrinomonadaceae</taxon>
        <taxon>environmental samples</taxon>
    </lineage>
</organism>
<evidence type="ECO:0000256" key="8">
    <source>
        <dbReference type="SAM" id="Phobius"/>
    </source>
</evidence>
<dbReference type="EMBL" id="CADCUR010000270">
    <property type="protein sequence ID" value="CAA9420903.1"/>
    <property type="molecule type" value="Genomic_DNA"/>
</dbReference>
<dbReference type="GO" id="GO:0008360">
    <property type="term" value="P:regulation of cell shape"/>
    <property type="evidence" value="ECO:0007669"/>
    <property type="project" value="UniProtKB-UniRule"/>
</dbReference>
<name>A0A6J4PN86_9BACT</name>
<evidence type="ECO:0000256" key="6">
    <source>
        <dbReference type="ARBA" id="ARBA00023316"/>
    </source>
</evidence>
<dbReference type="SUPFAM" id="SSF141523">
    <property type="entry name" value="L,D-transpeptidase catalytic domain-like"/>
    <property type="match status" value="1"/>
</dbReference>
<dbReference type="PROSITE" id="PS52029">
    <property type="entry name" value="LD_TPASE"/>
    <property type="match status" value="1"/>
</dbReference>
<proteinExistence type="inferred from homology"/>
<evidence type="ECO:0000256" key="2">
    <source>
        <dbReference type="ARBA" id="ARBA00005992"/>
    </source>
</evidence>
<evidence type="ECO:0000256" key="3">
    <source>
        <dbReference type="ARBA" id="ARBA00022679"/>
    </source>
</evidence>
<protein>
    <submittedName>
        <fullName evidence="10">ErfK/YbiS/YcfS/YnhG family protein</fullName>
    </submittedName>
</protein>
<dbReference type="PANTHER" id="PTHR36699">
    <property type="entry name" value="LD-TRANSPEPTIDASE"/>
    <property type="match status" value="1"/>
</dbReference>
<evidence type="ECO:0000259" key="9">
    <source>
        <dbReference type="PROSITE" id="PS52029"/>
    </source>
</evidence>
<gene>
    <name evidence="10" type="ORF">AVDCRST_MAG74-2965</name>
</gene>
<feature type="transmembrane region" description="Helical" evidence="8">
    <location>
        <begin position="6"/>
        <end position="27"/>
    </location>
</feature>
<dbReference type="InterPro" id="IPR005490">
    <property type="entry name" value="LD_TPept_cat_dom"/>
</dbReference>
<dbReference type="InterPro" id="IPR038063">
    <property type="entry name" value="Transpep_catalytic_dom"/>
</dbReference>
<feature type="domain" description="L,D-TPase catalytic" evidence="9">
    <location>
        <begin position="40"/>
        <end position="189"/>
    </location>
</feature>
<feature type="active site" description="Proton donor/acceptor" evidence="7">
    <location>
        <position position="153"/>
    </location>
</feature>
<dbReference type="PANTHER" id="PTHR36699:SF1">
    <property type="entry name" value="L,D-TRANSPEPTIDASE YAFK-RELATED"/>
    <property type="match status" value="1"/>
</dbReference>
<dbReference type="GO" id="GO:0071555">
    <property type="term" value="P:cell wall organization"/>
    <property type="evidence" value="ECO:0007669"/>
    <property type="project" value="UniProtKB-UniRule"/>
</dbReference>
<evidence type="ECO:0000256" key="1">
    <source>
        <dbReference type="ARBA" id="ARBA00004752"/>
    </source>
</evidence>
<keyword evidence="8" id="KW-0472">Membrane</keyword>
<dbReference type="AlphaFoldDB" id="A0A6J4PN86"/>
<feature type="active site" description="Nucleophile" evidence="7">
    <location>
        <position position="165"/>
    </location>
</feature>
<accession>A0A6J4PN86</accession>
<evidence type="ECO:0000313" key="10">
    <source>
        <dbReference type="EMBL" id="CAA9420903.1"/>
    </source>
</evidence>
<evidence type="ECO:0000256" key="7">
    <source>
        <dbReference type="PROSITE-ProRule" id="PRU01373"/>
    </source>
</evidence>
<keyword evidence="6 7" id="KW-0961">Cell wall biogenesis/degradation</keyword>
<dbReference type="GO" id="GO:0009252">
    <property type="term" value="P:peptidoglycan biosynthetic process"/>
    <property type="evidence" value="ECO:0007669"/>
    <property type="project" value="UniProtKB-UniPathway"/>
</dbReference>
<dbReference type="GO" id="GO:0016740">
    <property type="term" value="F:transferase activity"/>
    <property type="evidence" value="ECO:0007669"/>
    <property type="project" value="UniProtKB-KW"/>
</dbReference>
<dbReference type="CDD" id="cd16913">
    <property type="entry name" value="YkuD_like"/>
    <property type="match status" value="1"/>
</dbReference>
<evidence type="ECO:0000256" key="4">
    <source>
        <dbReference type="ARBA" id="ARBA00022960"/>
    </source>
</evidence>
<keyword evidence="5 7" id="KW-0573">Peptidoglycan synthesis</keyword>
<comment type="similarity">
    <text evidence="2">Belongs to the YkuD family.</text>
</comment>
<keyword evidence="8" id="KW-1133">Transmembrane helix</keyword>
<dbReference type="UniPathway" id="UPA00219"/>
<comment type="pathway">
    <text evidence="1 7">Cell wall biogenesis; peptidoglycan biosynthesis.</text>
</comment>
<keyword evidence="8" id="KW-0812">Transmembrane</keyword>
<keyword evidence="3" id="KW-0808">Transferase</keyword>
<dbReference type="GO" id="GO:0004180">
    <property type="term" value="F:carboxypeptidase activity"/>
    <property type="evidence" value="ECO:0007669"/>
    <property type="project" value="UniProtKB-ARBA"/>
</dbReference>
<evidence type="ECO:0000256" key="5">
    <source>
        <dbReference type="ARBA" id="ARBA00022984"/>
    </source>
</evidence>
<dbReference type="Pfam" id="PF03734">
    <property type="entry name" value="YkuD"/>
    <property type="match status" value="1"/>
</dbReference>
<dbReference type="Gene3D" id="2.40.440.10">
    <property type="entry name" value="L,D-transpeptidase catalytic domain-like"/>
    <property type="match status" value="1"/>
</dbReference>
<reference evidence="10" key="1">
    <citation type="submission" date="2020-02" db="EMBL/GenBank/DDBJ databases">
        <authorList>
            <person name="Meier V. D."/>
        </authorList>
    </citation>
    <scope>NUCLEOTIDE SEQUENCE</scope>
    <source>
        <strain evidence="10">AVDCRST_MAG74</strain>
    </source>
</reference>